<dbReference type="EMBL" id="JAUJYO010000018">
    <property type="protein sequence ID" value="KAK1289100.1"/>
    <property type="molecule type" value="Genomic_DNA"/>
</dbReference>
<proteinExistence type="inferred from homology"/>
<dbReference type="PANTHER" id="PTHR48047:SF107">
    <property type="entry name" value="UDP-GLYCOSYLTRANSFERASE 92A1-LIKE"/>
    <property type="match status" value="1"/>
</dbReference>
<dbReference type="CDD" id="cd03784">
    <property type="entry name" value="GT1_Gtf-like"/>
    <property type="match status" value="1"/>
</dbReference>
<evidence type="ECO:0000256" key="3">
    <source>
        <dbReference type="ARBA" id="ARBA00022679"/>
    </source>
</evidence>
<reference evidence="6" key="1">
    <citation type="journal article" date="2023" name="Nat. Commun.">
        <title>Diploid and tetraploid genomes of Acorus and the evolution of monocots.</title>
        <authorList>
            <person name="Ma L."/>
            <person name="Liu K.W."/>
            <person name="Li Z."/>
            <person name="Hsiao Y.Y."/>
            <person name="Qi Y."/>
            <person name="Fu T."/>
            <person name="Tang G.D."/>
            <person name="Zhang D."/>
            <person name="Sun W.H."/>
            <person name="Liu D.K."/>
            <person name="Li Y."/>
            <person name="Chen G.Z."/>
            <person name="Liu X.D."/>
            <person name="Liao X.Y."/>
            <person name="Jiang Y.T."/>
            <person name="Yu X."/>
            <person name="Hao Y."/>
            <person name="Huang J."/>
            <person name="Zhao X.W."/>
            <person name="Ke S."/>
            <person name="Chen Y.Y."/>
            <person name="Wu W.L."/>
            <person name="Hsu J.L."/>
            <person name="Lin Y.F."/>
            <person name="Huang M.D."/>
            <person name="Li C.Y."/>
            <person name="Huang L."/>
            <person name="Wang Z.W."/>
            <person name="Zhao X."/>
            <person name="Zhong W.Y."/>
            <person name="Peng D.H."/>
            <person name="Ahmad S."/>
            <person name="Lan S."/>
            <person name="Zhang J.S."/>
            <person name="Tsai W.C."/>
            <person name="Van de Peer Y."/>
            <person name="Liu Z.J."/>
        </authorList>
    </citation>
    <scope>NUCLEOTIDE SEQUENCE</scope>
    <source>
        <strain evidence="6">CP</strain>
    </source>
</reference>
<dbReference type="Proteomes" id="UP001180020">
    <property type="component" value="Unassembled WGS sequence"/>
</dbReference>
<sequence>MGSNSEQHHNHQEHVLLFPYMAQGHIIPFMELAKLIHHRRRCTITVVSTPSNIRALTSSFPSTPTFRLVPLPFDPTHHSLPSSSESTDTLPLHHLVNLFHASRSLRPAFSALLSDILSSPSAPSRLCVIADVFTSWACEIADSLGVYHAVFTTGGGYGTTAYFSLWQHLPHARTDADEFSVPGFPDSFRLRRSQLSSYMRAADGADRWSAFFQPAIATSLKSKSMLCNSVEEVETTGFRLLRDYTGLRVYDVGPLLPFPDDKKSSYKRAGKAHGLSVDACVEWLDAHPPNSVLYVSFGSQNSISARQMMELAKGIEASGKAFIWVIRPPVEFDIGGEFKNEWLPEGFEERARERARGVLVRDWAPQLEILSHASTGAFLSHCGWNSALESLSRGVPMIGWPMAAEQFYNSVMLEGELGVCVEVARGKEVVVSGEEVERVVREVMGGERGVEMRRRAVEVRGLFEEAMREGDGETKGSSLRAIDEFLEVALSGKSEMNGGCLN</sequence>
<evidence type="ECO:0000256" key="4">
    <source>
        <dbReference type="RuleBase" id="RU003718"/>
    </source>
</evidence>
<reference evidence="6" key="2">
    <citation type="submission" date="2023-06" db="EMBL/GenBank/DDBJ databases">
        <authorList>
            <person name="Ma L."/>
            <person name="Liu K.-W."/>
            <person name="Li Z."/>
            <person name="Hsiao Y.-Y."/>
            <person name="Qi Y."/>
            <person name="Fu T."/>
            <person name="Tang G."/>
            <person name="Zhang D."/>
            <person name="Sun W.-H."/>
            <person name="Liu D.-K."/>
            <person name="Li Y."/>
            <person name="Chen G.-Z."/>
            <person name="Liu X.-D."/>
            <person name="Liao X.-Y."/>
            <person name="Jiang Y.-T."/>
            <person name="Yu X."/>
            <person name="Hao Y."/>
            <person name="Huang J."/>
            <person name="Zhao X.-W."/>
            <person name="Ke S."/>
            <person name="Chen Y.-Y."/>
            <person name="Wu W.-L."/>
            <person name="Hsu J.-L."/>
            <person name="Lin Y.-F."/>
            <person name="Huang M.-D."/>
            <person name="Li C.-Y."/>
            <person name="Huang L."/>
            <person name="Wang Z.-W."/>
            <person name="Zhao X."/>
            <person name="Zhong W.-Y."/>
            <person name="Peng D.-H."/>
            <person name="Ahmad S."/>
            <person name="Lan S."/>
            <person name="Zhang J.-S."/>
            <person name="Tsai W.-C."/>
            <person name="Van De Peer Y."/>
            <person name="Liu Z.-J."/>
        </authorList>
    </citation>
    <scope>NUCLEOTIDE SEQUENCE</scope>
    <source>
        <strain evidence="6">CP</strain>
        <tissue evidence="6">Leaves</tissue>
    </source>
</reference>
<dbReference type="EC" id="2.4.1.-" evidence="5"/>
<evidence type="ECO:0000313" key="6">
    <source>
        <dbReference type="EMBL" id="KAK1289100.1"/>
    </source>
</evidence>
<comment type="similarity">
    <text evidence="1 4">Belongs to the UDP-glycosyltransferase family.</text>
</comment>
<name>A0AAV9CK22_ACOCL</name>
<evidence type="ECO:0000256" key="5">
    <source>
        <dbReference type="RuleBase" id="RU362057"/>
    </source>
</evidence>
<dbReference type="FunFam" id="3.40.50.2000:FF:000103">
    <property type="entry name" value="Glycosyltransferase"/>
    <property type="match status" value="1"/>
</dbReference>
<dbReference type="InterPro" id="IPR002213">
    <property type="entry name" value="UDP_glucos_trans"/>
</dbReference>
<evidence type="ECO:0000256" key="1">
    <source>
        <dbReference type="ARBA" id="ARBA00009995"/>
    </source>
</evidence>
<dbReference type="Gene3D" id="3.40.50.2000">
    <property type="entry name" value="Glycogen Phosphorylase B"/>
    <property type="match status" value="2"/>
</dbReference>
<gene>
    <name evidence="6" type="primary">GLT3</name>
    <name evidence="6" type="ORF">QJS10_CPB18g01836</name>
</gene>
<protein>
    <recommendedName>
        <fullName evidence="5">Glycosyltransferase</fullName>
        <ecNumber evidence="5">2.4.1.-</ecNumber>
    </recommendedName>
</protein>
<dbReference type="PANTHER" id="PTHR48047">
    <property type="entry name" value="GLYCOSYLTRANSFERASE"/>
    <property type="match status" value="1"/>
</dbReference>
<keyword evidence="3 4" id="KW-0808">Transferase</keyword>
<comment type="caution">
    <text evidence="6">The sequence shown here is derived from an EMBL/GenBank/DDBJ whole genome shotgun (WGS) entry which is preliminary data.</text>
</comment>
<dbReference type="FunFam" id="3.40.50.2000:FF:000064">
    <property type="entry name" value="Glycosyltransferase"/>
    <property type="match status" value="1"/>
</dbReference>
<evidence type="ECO:0000313" key="7">
    <source>
        <dbReference type="Proteomes" id="UP001180020"/>
    </source>
</evidence>
<dbReference type="SUPFAM" id="SSF53756">
    <property type="entry name" value="UDP-Glycosyltransferase/glycogen phosphorylase"/>
    <property type="match status" value="1"/>
</dbReference>
<organism evidence="6 7">
    <name type="scientific">Acorus calamus</name>
    <name type="common">Sweet flag</name>
    <dbReference type="NCBI Taxonomy" id="4465"/>
    <lineage>
        <taxon>Eukaryota</taxon>
        <taxon>Viridiplantae</taxon>
        <taxon>Streptophyta</taxon>
        <taxon>Embryophyta</taxon>
        <taxon>Tracheophyta</taxon>
        <taxon>Spermatophyta</taxon>
        <taxon>Magnoliopsida</taxon>
        <taxon>Liliopsida</taxon>
        <taxon>Acoraceae</taxon>
        <taxon>Acorus</taxon>
    </lineage>
</organism>
<evidence type="ECO:0000256" key="2">
    <source>
        <dbReference type="ARBA" id="ARBA00022676"/>
    </source>
</evidence>
<dbReference type="PROSITE" id="PS00375">
    <property type="entry name" value="UDPGT"/>
    <property type="match status" value="1"/>
</dbReference>
<dbReference type="InterPro" id="IPR035595">
    <property type="entry name" value="UDP_glycos_trans_CS"/>
</dbReference>
<dbReference type="AlphaFoldDB" id="A0AAV9CK22"/>
<accession>A0AAV9CK22</accession>
<dbReference type="GO" id="GO:0035251">
    <property type="term" value="F:UDP-glucosyltransferase activity"/>
    <property type="evidence" value="ECO:0007669"/>
    <property type="project" value="TreeGrafter"/>
</dbReference>
<keyword evidence="2 4" id="KW-0328">Glycosyltransferase</keyword>
<keyword evidence="7" id="KW-1185">Reference proteome</keyword>
<dbReference type="Pfam" id="PF00201">
    <property type="entry name" value="UDPGT"/>
    <property type="match status" value="1"/>
</dbReference>